<dbReference type="STRING" id="670307.HYPDE_28288"/>
<keyword evidence="2" id="KW-0732">Signal</keyword>
<keyword evidence="1" id="KW-1133">Transmembrane helix</keyword>
<dbReference type="HOGENOM" id="CLU_088877_0_1_5"/>
<gene>
    <name evidence="3" type="ORF">HYPDE_28288</name>
</gene>
<dbReference type="AlphaFoldDB" id="N0B545"/>
<reference evidence="3 4" key="1">
    <citation type="journal article" date="2013" name="Genome Announc.">
        <title>Genome sequences for three denitrifying bacterial strains isolated from a uranium- and nitrate-contaminated subsurface environment.</title>
        <authorList>
            <person name="Venkatramanan R."/>
            <person name="Prakash O."/>
            <person name="Woyke T."/>
            <person name="Chain P."/>
            <person name="Goodwin L.A."/>
            <person name="Watson D."/>
            <person name="Brooks S."/>
            <person name="Kostka J.E."/>
            <person name="Green S.J."/>
        </authorList>
    </citation>
    <scope>NUCLEOTIDE SEQUENCE [LARGE SCALE GENOMIC DNA]</scope>
    <source>
        <strain evidence="3 4">1NES1</strain>
    </source>
</reference>
<dbReference type="eggNOG" id="COG2370">
    <property type="taxonomic scope" value="Bacteria"/>
</dbReference>
<feature type="chain" id="PRO_5004105632" evidence="2">
    <location>
        <begin position="24"/>
        <end position="193"/>
    </location>
</feature>
<feature type="transmembrane region" description="Helical" evidence="1">
    <location>
        <begin position="98"/>
        <end position="131"/>
    </location>
</feature>
<feature type="transmembrane region" description="Helical" evidence="1">
    <location>
        <begin position="174"/>
        <end position="192"/>
    </location>
</feature>
<dbReference type="OrthoDB" id="9808192at2"/>
<accession>N0B545</accession>
<dbReference type="Pfam" id="PF04955">
    <property type="entry name" value="HupE_UreJ"/>
    <property type="match status" value="1"/>
</dbReference>
<dbReference type="PIRSF" id="PIRSF016919">
    <property type="entry name" value="HupE_UreJ"/>
    <property type="match status" value="1"/>
</dbReference>
<dbReference type="EMBL" id="CP005587">
    <property type="protein sequence ID" value="AGK57337.1"/>
    <property type="molecule type" value="Genomic_DNA"/>
</dbReference>
<keyword evidence="1" id="KW-0812">Transmembrane</keyword>
<proteinExistence type="predicted"/>
<feature type="transmembrane region" description="Helical" evidence="1">
    <location>
        <begin position="68"/>
        <end position="92"/>
    </location>
</feature>
<organism evidence="3 4">
    <name type="scientific">Hyphomicrobium denitrificans 1NES1</name>
    <dbReference type="NCBI Taxonomy" id="670307"/>
    <lineage>
        <taxon>Bacteria</taxon>
        <taxon>Pseudomonadati</taxon>
        <taxon>Pseudomonadota</taxon>
        <taxon>Alphaproteobacteria</taxon>
        <taxon>Hyphomicrobiales</taxon>
        <taxon>Hyphomicrobiaceae</taxon>
        <taxon>Hyphomicrobium</taxon>
    </lineage>
</organism>
<feature type="transmembrane region" description="Helical" evidence="1">
    <location>
        <begin position="33"/>
        <end position="56"/>
    </location>
</feature>
<protein>
    <submittedName>
        <fullName evidence="3">HupE/UreJ protein</fullName>
    </submittedName>
</protein>
<dbReference type="InterPro" id="IPR007038">
    <property type="entry name" value="HupE_UreJ"/>
</dbReference>
<feature type="transmembrane region" description="Helical" evidence="1">
    <location>
        <begin position="143"/>
        <end position="168"/>
    </location>
</feature>
<keyword evidence="1" id="KW-0472">Membrane</keyword>
<sequence length="193" mass="19631">MKQFRICTIALATLAAGAGPALAHPGFGHTYGFIAGLSHPIGGLDHLLAMLSVGIWSALSSNGRSWRVWVAPAAFVGAMLVGATIGYLHLALPMVETGIALSVILLGLMIATRVELPIAVGTTVMALFAIYHGHVHGSEATGAIVAYMAGFAIATAMLHVAGIGLGMLMTRARFAAQAAGAIIAAAGVYILTS</sequence>
<name>N0B545_9HYPH</name>
<keyword evidence="4" id="KW-1185">Reference proteome</keyword>
<evidence type="ECO:0000256" key="2">
    <source>
        <dbReference type="SAM" id="SignalP"/>
    </source>
</evidence>
<feature type="signal peptide" evidence="2">
    <location>
        <begin position="1"/>
        <end position="23"/>
    </location>
</feature>
<dbReference type="Proteomes" id="UP000005952">
    <property type="component" value="Chromosome"/>
</dbReference>
<evidence type="ECO:0000256" key="1">
    <source>
        <dbReference type="SAM" id="Phobius"/>
    </source>
</evidence>
<dbReference type="RefSeq" id="WP_015597374.1">
    <property type="nucleotide sequence ID" value="NC_021172.1"/>
</dbReference>
<dbReference type="KEGG" id="hdt:HYPDE_28288"/>
<evidence type="ECO:0000313" key="4">
    <source>
        <dbReference type="Proteomes" id="UP000005952"/>
    </source>
</evidence>
<evidence type="ECO:0000313" key="3">
    <source>
        <dbReference type="EMBL" id="AGK57337.1"/>
    </source>
</evidence>